<dbReference type="SUPFAM" id="SSF111321">
    <property type="entry name" value="AF1104-like"/>
    <property type="match status" value="1"/>
</dbReference>
<evidence type="ECO:0000259" key="1">
    <source>
        <dbReference type="Pfam" id="PF01937"/>
    </source>
</evidence>
<dbReference type="Gene3D" id="3.40.50.10880">
    <property type="entry name" value="Uncharacterised protein PF01937, DUF89, domain 3"/>
    <property type="match status" value="1"/>
</dbReference>
<dbReference type="PIRSF" id="PIRSF006593">
    <property type="entry name" value="UCP006593"/>
    <property type="match status" value="1"/>
</dbReference>
<sequence length="281" mass="31726">MEIQPECPSCVALQLMRTIQHRNLANWRPVMAGTLVSTAGLWESADNPGVIIGQMYHHVNRLTDCRDPYRDQRRVANQLAELYWQGHSVALEDLQRRLLYATAGNIIDAGLNANPEESFSQLDQAIGQNFDRNDSHQFFDMLPAPASLLYITDNSGEAVFDREVVRSLIQRGYRITLMVRGNPFLNDMTRVEAEDLGFSELVDTIYDTGSALSGFDPELLDFPTRQAIDRLDGWILKGIANLEVQSHRPRSVPRLFLYRAKCPPTARLAAVPWNSNVAWLG</sequence>
<dbReference type="AlphaFoldDB" id="A0A2T2XBV5"/>
<protein>
    <recommendedName>
        <fullName evidence="1">Damage-control phosphatase ARMT1-like metal-binding domain-containing protein</fullName>
    </recommendedName>
</protein>
<feature type="domain" description="Damage-control phosphatase ARMT1-like metal-binding" evidence="1">
    <location>
        <begin position="50"/>
        <end position="272"/>
    </location>
</feature>
<dbReference type="InterPro" id="IPR014444">
    <property type="entry name" value="PH1575-like"/>
</dbReference>
<dbReference type="InterPro" id="IPR036075">
    <property type="entry name" value="ARMT-1-like_metal-bd_sf"/>
</dbReference>
<dbReference type="InterPro" id="IPR002791">
    <property type="entry name" value="ARMT1-like_metal-bd"/>
</dbReference>
<dbReference type="Proteomes" id="UP000242972">
    <property type="component" value="Unassembled WGS sequence"/>
</dbReference>
<gene>
    <name evidence="2" type="ORF">C7B46_16265</name>
</gene>
<accession>A0A2T2XBV5</accession>
<dbReference type="Pfam" id="PF01937">
    <property type="entry name" value="ARMT1-like_dom"/>
    <property type="match status" value="1"/>
</dbReference>
<evidence type="ECO:0000313" key="3">
    <source>
        <dbReference type="Proteomes" id="UP000242972"/>
    </source>
</evidence>
<organism evidence="2 3">
    <name type="scientific">Sulfobacillus benefaciens</name>
    <dbReference type="NCBI Taxonomy" id="453960"/>
    <lineage>
        <taxon>Bacteria</taxon>
        <taxon>Bacillati</taxon>
        <taxon>Bacillota</taxon>
        <taxon>Clostridia</taxon>
        <taxon>Eubacteriales</taxon>
        <taxon>Clostridiales Family XVII. Incertae Sedis</taxon>
        <taxon>Sulfobacillus</taxon>
    </lineage>
</organism>
<dbReference type="EMBL" id="PXYW01000056">
    <property type="protein sequence ID" value="PSR31994.1"/>
    <property type="molecule type" value="Genomic_DNA"/>
</dbReference>
<comment type="caution">
    <text evidence="2">The sequence shown here is derived from an EMBL/GenBank/DDBJ whole genome shotgun (WGS) entry which is preliminary data.</text>
</comment>
<reference evidence="2 3" key="1">
    <citation type="journal article" date="2014" name="BMC Genomics">
        <title>Comparison of environmental and isolate Sulfobacillus genomes reveals diverse carbon, sulfur, nitrogen, and hydrogen metabolisms.</title>
        <authorList>
            <person name="Justice N.B."/>
            <person name="Norman A."/>
            <person name="Brown C.T."/>
            <person name="Singh A."/>
            <person name="Thomas B.C."/>
            <person name="Banfield J.F."/>
        </authorList>
    </citation>
    <scope>NUCLEOTIDE SEQUENCE [LARGE SCALE GENOMIC DNA]</scope>
    <source>
        <strain evidence="2">AMDSBA4</strain>
    </source>
</reference>
<evidence type="ECO:0000313" key="2">
    <source>
        <dbReference type="EMBL" id="PSR31994.1"/>
    </source>
</evidence>
<name>A0A2T2XBV5_9FIRM</name>
<proteinExistence type="predicted"/>